<protein>
    <submittedName>
        <fullName evidence="2">Uncharacterized protein</fullName>
    </submittedName>
</protein>
<dbReference type="STRING" id="670386.D3BI97"/>
<gene>
    <name evidence="2" type="ORF">PPL_08465</name>
</gene>
<dbReference type="InParanoid" id="D3BI97"/>
<keyword evidence="3" id="KW-1185">Reference proteome</keyword>
<feature type="compositionally biased region" description="Low complexity" evidence="1">
    <location>
        <begin position="525"/>
        <end position="542"/>
    </location>
</feature>
<evidence type="ECO:0000313" key="3">
    <source>
        <dbReference type="Proteomes" id="UP000001396"/>
    </source>
</evidence>
<dbReference type="GeneID" id="31363945"/>
<proteinExistence type="predicted"/>
<dbReference type="PANTHER" id="PTHR35397:SF2">
    <property type="match status" value="1"/>
</dbReference>
<comment type="caution">
    <text evidence="2">The sequence shown here is derived from an EMBL/GenBank/DDBJ whole genome shotgun (WGS) entry which is preliminary data.</text>
</comment>
<dbReference type="FunCoup" id="D3BI97">
    <property type="interactions" value="805"/>
</dbReference>
<dbReference type="EMBL" id="ADBJ01000037">
    <property type="protein sequence ID" value="EFA78997.1"/>
    <property type="molecule type" value="Genomic_DNA"/>
</dbReference>
<name>D3BI97_HETP5</name>
<dbReference type="RefSeq" id="XP_020431121.1">
    <property type="nucleotide sequence ID" value="XM_020579282.1"/>
</dbReference>
<evidence type="ECO:0000313" key="2">
    <source>
        <dbReference type="EMBL" id="EFA78997.1"/>
    </source>
</evidence>
<feature type="compositionally biased region" description="Polar residues" evidence="1">
    <location>
        <begin position="480"/>
        <end position="504"/>
    </location>
</feature>
<organism evidence="2 3">
    <name type="scientific">Heterostelium pallidum (strain ATCC 26659 / Pp 5 / PN500)</name>
    <name type="common">Cellular slime mold</name>
    <name type="synonym">Polysphondylium pallidum</name>
    <dbReference type="NCBI Taxonomy" id="670386"/>
    <lineage>
        <taxon>Eukaryota</taxon>
        <taxon>Amoebozoa</taxon>
        <taxon>Evosea</taxon>
        <taxon>Eumycetozoa</taxon>
        <taxon>Dictyostelia</taxon>
        <taxon>Acytosteliales</taxon>
        <taxon>Acytosteliaceae</taxon>
        <taxon>Heterostelium</taxon>
    </lineage>
</organism>
<accession>D3BI97</accession>
<feature type="region of interest" description="Disordered" evidence="1">
    <location>
        <begin position="442"/>
        <end position="572"/>
    </location>
</feature>
<dbReference type="Proteomes" id="UP000001396">
    <property type="component" value="Unassembled WGS sequence"/>
</dbReference>
<feature type="compositionally biased region" description="Basic and acidic residues" evidence="1">
    <location>
        <begin position="450"/>
        <end position="459"/>
    </location>
</feature>
<dbReference type="AlphaFoldDB" id="D3BI97"/>
<feature type="compositionally biased region" description="Low complexity" evidence="1">
    <location>
        <begin position="34"/>
        <end position="47"/>
    </location>
</feature>
<feature type="compositionally biased region" description="Low complexity" evidence="1">
    <location>
        <begin position="463"/>
        <end position="478"/>
    </location>
</feature>
<sequence length="658" mass="73840">MNMLISKFIDPNQQQGGGESQTSPRLVGMNGNGQQSQQQQQQQQQQQKPKLKYKNWCGQVERKANSITSMIPQLDSLASTEEKKREKSMTALTKVNSSLLEIIILLEIITYKPSKHQQQYNNNNGGGMNDFSLSGSGGIPPPPSSSTAATSTSPSSSSSTPNSATPPTFSKYKQQQQSQQQQDQQQSTSLTGSTIINSIKNTKMITITCRESMLQLWGSLCAFVDRFSSLEKDFSLFYKTILLIARRREFDTAISPLIDPVTFKAWSSDIITKYRLKLYKTFSFIANTIITTPFLSLPLSQFCAKFIVIAFFRIPKVAKLLLDALTPPETEIKDIVSYYPCPQNFGDRPDKLPFHSLMMQYESCEKEIDSIPQGPVFSTWRRSLRRWASLNSGSKSTECSPRLLTSTFSARMVRIKRSELYQSGFSIAEFSKLTHNNTVATNKSLSPAKYPEKDEKADHSYNSSSRLTSSTSSISISRPKNGSNSVSTHSGTPMPTTTLNSSGTKKIPPPVPPRNMSLTLSSQMNNNNNNNDEHSNSNNNNADQHDYNNDNQFDEHHPSQHQPPAPQFTRPPEFTKYSKEFSIDLELFTNIELYIKNVSDQFRSPELKHHDPKLTNYVAPSLSEFKTYIAINNQANATPPKIIPLMHQGPTPLNFLKD</sequence>
<feature type="region of interest" description="Disordered" evidence="1">
    <location>
        <begin position="1"/>
        <end position="51"/>
    </location>
</feature>
<dbReference type="PANTHER" id="PTHR35397">
    <property type="entry name" value="C2 DOMAIN-CONTAINING PROTEIN-RELATED"/>
    <property type="match status" value="1"/>
</dbReference>
<evidence type="ECO:0000256" key="1">
    <source>
        <dbReference type="SAM" id="MobiDB-lite"/>
    </source>
</evidence>
<dbReference type="OMA" id="FLHWDQP"/>
<feature type="compositionally biased region" description="Basic and acidic residues" evidence="1">
    <location>
        <begin position="543"/>
        <end position="558"/>
    </location>
</feature>
<feature type="region of interest" description="Disordered" evidence="1">
    <location>
        <begin position="119"/>
        <end position="190"/>
    </location>
</feature>
<reference evidence="2 3" key="1">
    <citation type="journal article" date="2011" name="Genome Res.">
        <title>Phylogeny-wide analysis of social amoeba genomes highlights ancient origins for complex intercellular communication.</title>
        <authorList>
            <person name="Heidel A.J."/>
            <person name="Lawal H.M."/>
            <person name="Felder M."/>
            <person name="Schilde C."/>
            <person name="Helps N.R."/>
            <person name="Tunggal B."/>
            <person name="Rivero F."/>
            <person name="John U."/>
            <person name="Schleicher M."/>
            <person name="Eichinger L."/>
            <person name="Platzer M."/>
            <person name="Noegel A.A."/>
            <person name="Schaap P."/>
            <person name="Gloeckner G."/>
        </authorList>
    </citation>
    <scope>NUCLEOTIDE SEQUENCE [LARGE SCALE GENOMIC DNA]</scope>
    <source>
        <strain evidence="3">ATCC 26659 / Pp 5 / PN500</strain>
    </source>
</reference>
<feature type="compositionally biased region" description="Low complexity" evidence="1">
    <location>
        <begin position="145"/>
        <end position="187"/>
    </location>
</feature>